<reference evidence="5 6" key="1">
    <citation type="submission" date="2019-03" db="EMBL/GenBank/DDBJ databases">
        <title>Sequencing the genomes of 1000 actinobacteria strains.</title>
        <authorList>
            <person name="Klenk H.-P."/>
        </authorList>
    </citation>
    <scope>NUCLEOTIDE SEQUENCE [LARGE SCALE GENOMIC DNA]</scope>
    <source>
        <strain evidence="5 6">DSM 44969</strain>
    </source>
</reference>
<dbReference type="OrthoDB" id="4516955at2"/>
<keyword evidence="2" id="KW-0472">Membrane</keyword>
<sequence>MGSWASDRRALQLTALAGIVAVLVAAGFWLVTDRGGRQITAYFTNTSALYPDNDVRVLGVPVGKVDAITPDGNQVRVDMTIDDQDLVLPADVKAAIVSPSLVTGRYVQLTPTYSGGPEWTNQVIPVERTAVPLGVDDLARTATELSRALGPDGANKTGALNDALNVGAANLDGNGRKLNDTIRNLGGLGATLNGSAPDLFGTITELQKFVSTIKDNDPGVRELNGKLADVTSFLASQRGQLGDALRELSFALGEVADFVQDNRATLKSNVDKLTSVTQEIVDHQKALAEISDIAPAALSNLTNIYNGSSETLDTRANLNELSQPFPALVCQLAQSQAGNLPLPVDLGNACSTILSGLGGLPNPLAPQGTQGGLPAPATTGQATPGLPLNPLPGTPLAPTADPSAPLANPLAPQQRTAPAPASPTPAPKNDGGLLGGLFGGGS</sequence>
<feature type="domain" description="Mce/MlaD" evidence="3">
    <location>
        <begin position="36"/>
        <end position="111"/>
    </location>
</feature>
<evidence type="ECO:0000256" key="2">
    <source>
        <dbReference type="SAM" id="Phobius"/>
    </source>
</evidence>
<feature type="transmembrane region" description="Helical" evidence="2">
    <location>
        <begin position="12"/>
        <end position="31"/>
    </location>
</feature>
<keyword evidence="6" id="KW-1185">Reference proteome</keyword>
<evidence type="ECO:0000313" key="6">
    <source>
        <dbReference type="Proteomes" id="UP000295560"/>
    </source>
</evidence>
<feature type="compositionally biased region" description="Gly residues" evidence="1">
    <location>
        <begin position="432"/>
        <end position="442"/>
    </location>
</feature>
<dbReference type="EMBL" id="SMFZ01000002">
    <property type="protein sequence ID" value="TCK20308.1"/>
    <property type="molecule type" value="Genomic_DNA"/>
</dbReference>
<keyword evidence="2" id="KW-0812">Transmembrane</keyword>
<feature type="compositionally biased region" description="Low complexity" evidence="1">
    <location>
        <begin position="409"/>
        <end position="419"/>
    </location>
</feature>
<dbReference type="PANTHER" id="PTHR33371:SF4">
    <property type="entry name" value="INTERMEMBRANE PHOSPHOLIPID TRANSPORT SYSTEM BINDING PROTEIN MLAD"/>
    <property type="match status" value="1"/>
</dbReference>
<evidence type="ECO:0000259" key="3">
    <source>
        <dbReference type="Pfam" id="PF02470"/>
    </source>
</evidence>
<feature type="region of interest" description="Disordered" evidence="1">
    <location>
        <begin position="364"/>
        <end position="442"/>
    </location>
</feature>
<keyword evidence="2" id="KW-1133">Transmembrane helix</keyword>
<organism evidence="5 6">
    <name type="scientific">Pseudonocardia endophytica</name>
    <dbReference type="NCBI Taxonomy" id="401976"/>
    <lineage>
        <taxon>Bacteria</taxon>
        <taxon>Bacillati</taxon>
        <taxon>Actinomycetota</taxon>
        <taxon>Actinomycetes</taxon>
        <taxon>Pseudonocardiales</taxon>
        <taxon>Pseudonocardiaceae</taxon>
        <taxon>Pseudonocardia</taxon>
    </lineage>
</organism>
<dbReference type="RefSeq" id="WP_132428969.1">
    <property type="nucleotide sequence ID" value="NZ_SMFZ01000002.1"/>
</dbReference>
<evidence type="ECO:0000313" key="5">
    <source>
        <dbReference type="EMBL" id="TCK20308.1"/>
    </source>
</evidence>
<dbReference type="Pfam" id="PF02470">
    <property type="entry name" value="MlaD"/>
    <property type="match status" value="1"/>
</dbReference>
<dbReference type="AlphaFoldDB" id="A0A4R1HF84"/>
<dbReference type="NCBIfam" id="TIGR00996">
    <property type="entry name" value="Mtu_fam_mce"/>
    <property type="match status" value="1"/>
</dbReference>
<comment type="caution">
    <text evidence="5">The sequence shown here is derived from an EMBL/GenBank/DDBJ whole genome shotgun (WGS) entry which is preliminary data.</text>
</comment>
<dbReference type="GO" id="GO:0005576">
    <property type="term" value="C:extracellular region"/>
    <property type="evidence" value="ECO:0007669"/>
    <property type="project" value="TreeGrafter"/>
</dbReference>
<feature type="domain" description="Mammalian cell entry C-terminal" evidence="4">
    <location>
        <begin position="122"/>
        <end position="284"/>
    </location>
</feature>
<dbReference type="InterPro" id="IPR005693">
    <property type="entry name" value="Mce"/>
</dbReference>
<protein>
    <submittedName>
        <fullName evidence="5">Virulence factor Mce-like protein</fullName>
    </submittedName>
</protein>
<gene>
    <name evidence="5" type="ORF">EV378_4267</name>
</gene>
<dbReference type="InterPro" id="IPR003399">
    <property type="entry name" value="Mce/MlaD"/>
</dbReference>
<proteinExistence type="predicted"/>
<dbReference type="InterPro" id="IPR024516">
    <property type="entry name" value="Mce_C"/>
</dbReference>
<accession>A0A4R1HF84</accession>
<dbReference type="Proteomes" id="UP000295560">
    <property type="component" value="Unassembled WGS sequence"/>
</dbReference>
<evidence type="ECO:0000256" key="1">
    <source>
        <dbReference type="SAM" id="MobiDB-lite"/>
    </source>
</evidence>
<dbReference type="PANTHER" id="PTHR33371">
    <property type="entry name" value="INTERMEMBRANE PHOSPHOLIPID TRANSPORT SYSTEM BINDING PROTEIN MLAD-RELATED"/>
    <property type="match status" value="1"/>
</dbReference>
<name>A0A4R1HF84_PSEEN</name>
<dbReference type="Pfam" id="PF11887">
    <property type="entry name" value="Mce4_CUP1"/>
    <property type="match status" value="1"/>
</dbReference>
<dbReference type="InterPro" id="IPR052336">
    <property type="entry name" value="MlaD_Phospholipid_Transporter"/>
</dbReference>
<evidence type="ECO:0000259" key="4">
    <source>
        <dbReference type="Pfam" id="PF11887"/>
    </source>
</evidence>